<reference evidence="5" key="5">
    <citation type="submission" date="2015-06" db="UniProtKB">
        <authorList>
            <consortium name="EnsemblFungi"/>
        </authorList>
    </citation>
    <scope>IDENTIFICATION</scope>
    <source>
        <strain evidence="5">ATCC 64411</strain>
    </source>
</reference>
<dbReference type="InterPro" id="IPR036770">
    <property type="entry name" value="Ankyrin_rpt-contain_sf"/>
</dbReference>
<dbReference type="Proteomes" id="UP000011715">
    <property type="component" value="Unassembled WGS sequence"/>
</dbReference>
<dbReference type="AlphaFoldDB" id="A0A0C4E9S7"/>
<name>A0A0C4E9S7_MAGP6</name>
<reference evidence="4" key="3">
    <citation type="submission" date="2011-03" db="EMBL/GenBank/DDBJ databases">
        <title>Annotation of Magnaporthe poae ATCC 64411.</title>
        <authorList>
            <person name="Ma L.-J."/>
            <person name="Dead R."/>
            <person name="Young S.K."/>
            <person name="Zeng Q."/>
            <person name="Gargeya S."/>
            <person name="Fitzgerald M."/>
            <person name="Haas B."/>
            <person name="Abouelleil A."/>
            <person name="Alvarado L."/>
            <person name="Arachchi H.M."/>
            <person name="Berlin A."/>
            <person name="Brown A."/>
            <person name="Chapman S.B."/>
            <person name="Chen Z."/>
            <person name="Dunbar C."/>
            <person name="Freedman E."/>
            <person name="Gearin G."/>
            <person name="Gellesch M."/>
            <person name="Goldberg J."/>
            <person name="Griggs A."/>
            <person name="Gujja S."/>
            <person name="Heiman D."/>
            <person name="Howarth C."/>
            <person name="Larson L."/>
            <person name="Lui A."/>
            <person name="MacDonald P.J.P."/>
            <person name="Mehta T."/>
            <person name="Montmayeur A."/>
            <person name="Murphy C."/>
            <person name="Neiman D."/>
            <person name="Pearson M."/>
            <person name="Priest M."/>
            <person name="Roberts A."/>
            <person name="Saif S."/>
            <person name="Shea T."/>
            <person name="Shenoy N."/>
            <person name="Sisk P."/>
            <person name="Stolte C."/>
            <person name="Sykes S."/>
            <person name="Yandava C."/>
            <person name="Wortman J."/>
            <person name="Nusbaum C."/>
            <person name="Birren B."/>
        </authorList>
    </citation>
    <scope>NUCLEOTIDE SEQUENCE</scope>
    <source>
        <strain evidence="4">ATCC 64411</strain>
    </source>
</reference>
<dbReference type="EnsemblFungi" id="MAPG_09375T0">
    <property type="protein sequence ID" value="MAPG_09375T0"/>
    <property type="gene ID" value="MAPG_09375"/>
</dbReference>
<dbReference type="EMBL" id="GL876976">
    <property type="protein sequence ID" value="KLU90850.1"/>
    <property type="molecule type" value="Genomic_DNA"/>
</dbReference>
<keyword evidence="6" id="KW-1185">Reference proteome</keyword>
<evidence type="ECO:0000256" key="3">
    <source>
        <dbReference type="PROSITE-ProRule" id="PRU00023"/>
    </source>
</evidence>
<dbReference type="Gene3D" id="1.25.40.20">
    <property type="entry name" value="Ankyrin repeat-containing domain"/>
    <property type="match status" value="2"/>
</dbReference>
<dbReference type="Pfam" id="PF12796">
    <property type="entry name" value="Ank_2"/>
    <property type="match status" value="2"/>
</dbReference>
<keyword evidence="1" id="KW-0677">Repeat</keyword>
<accession>A0A0C4E9S7</accession>
<protein>
    <submittedName>
        <fullName evidence="4 5">Uncharacterized protein</fullName>
    </submittedName>
</protein>
<evidence type="ECO:0000313" key="5">
    <source>
        <dbReference type="EnsemblFungi" id="MAPG_09375T0"/>
    </source>
</evidence>
<dbReference type="VEuPathDB" id="FungiDB:MAPG_09375"/>
<dbReference type="eggNOG" id="KOG0504">
    <property type="taxonomic scope" value="Eukaryota"/>
</dbReference>
<keyword evidence="2 3" id="KW-0040">ANK repeat</keyword>
<dbReference type="STRING" id="644358.A0A0C4E9S7"/>
<proteinExistence type="predicted"/>
<reference evidence="6" key="1">
    <citation type="submission" date="2010-05" db="EMBL/GenBank/DDBJ databases">
        <title>The genome sequence of Magnaporthe poae strain ATCC 64411.</title>
        <authorList>
            <person name="Ma L.-J."/>
            <person name="Dead R."/>
            <person name="Young S."/>
            <person name="Zeng Q."/>
            <person name="Koehrsen M."/>
            <person name="Alvarado L."/>
            <person name="Berlin A."/>
            <person name="Chapman S.B."/>
            <person name="Chen Z."/>
            <person name="Freedman E."/>
            <person name="Gellesch M."/>
            <person name="Goldberg J."/>
            <person name="Griggs A."/>
            <person name="Gujja S."/>
            <person name="Heilman E.R."/>
            <person name="Heiman D."/>
            <person name="Hepburn T."/>
            <person name="Howarth C."/>
            <person name="Jen D."/>
            <person name="Larson L."/>
            <person name="Mehta T."/>
            <person name="Neiman D."/>
            <person name="Pearson M."/>
            <person name="Roberts A."/>
            <person name="Saif S."/>
            <person name="Shea T."/>
            <person name="Shenoy N."/>
            <person name="Sisk P."/>
            <person name="Stolte C."/>
            <person name="Sykes S."/>
            <person name="Walk T."/>
            <person name="White J."/>
            <person name="Yandava C."/>
            <person name="Haas B."/>
            <person name="Nusbaum C."/>
            <person name="Birren B."/>
        </authorList>
    </citation>
    <scope>NUCLEOTIDE SEQUENCE [LARGE SCALE GENOMIC DNA]</scope>
    <source>
        <strain evidence="6">ATCC 64411 / 73-15</strain>
    </source>
</reference>
<dbReference type="SMART" id="SM00248">
    <property type="entry name" value="ANK"/>
    <property type="match status" value="4"/>
</dbReference>
<reference evidence="5" key="4">
    <citation type="journal article" date="2015" name="G3 (Bethesda)">
        <title>Genome sequences of three phytopathogenic species of the Magnaporthaceae family of fungi.</title>
        <authorList>
            <person name="Okagaki L.H."/>
            <person name="Nunes C.C."/>
            <person name="Sailsbery J."/>
            <person name="Clay B."/>
            <person name="Brown D."/>
            <person name="John T."/>
            <person name="Oh Y."/>
            <person name="Young N."/>
            <person name="Fitzgerald M."/>
            <person name="Haas B.J."/>
            <person name="Zeng Q."/>
            <person name="Young S."/>
            <person name="Adiconis X."/>
            <person name="Fan L."/>
            <person name="Levin J.Z."/>
            <person name="Mitchell T.K."/>
            <person name="Okubara P.A."/>
            <person name="Farman M.L."/>
            <person name="Kohn L.M."/>
            <person name="Birren B."/>
            <person name="Ma L.-J."/>
            <person name="Dean R.A."/>
        </authorList>
    </citation>
    <scope>NUCLEOTIDE SEQUENCE</scope>
    <source>
        <strain evidence="5">ATCC 64411 / 73-15</strain>
    </source>
</reference>
<dbReference type="OrthoDB" id="5086500at2759"/>
<dbReference type="EMBL" id="ADBL01002394">
    <property type="status" value="NOT_ANNOTATED_CDS"/>
    <property type="molecule type" value="Genomic_DNA"/>
</dbReference>
<evidence type="ECO:0000256" key="1">
    <source>
        <dbReference type="ARBA" id="ARBA00022737"/>
    </source>
</evidence>
<evidence type="ECO:0000313" key="4">
    <source>
        <dbReference type="EMBL" id="KLU90850.1"/>
    </source>
</evidence>
<sequence>MLPALDHSDRQQLEKRYPLLDYAQSWVLWHLKTLPLEDPLWLVFSETAGKGGFYDGLGGKSSPLQEILPTMDPESPSMDLQSSLVLIRRFASHGYDLDELWAAQSGRPLQRCCREELEPAAILLVELGANPCLRHFEGISGTPTIMAAALHGCWGLFGKLVAHSKANLIVEQTHEISRRTILHELVVLASVKFIPQALDRIQRVLAAASDANVQDREGTTPLHLAASFGNLDVVRALISSGRVDIHMTDREGRTALAVAAYWGQTQAAMALVESSKALPVPARGQLSPLAAAAKSADKALTVRLLQATSPGTLGLHLDLAGMGILHHAACNDWSDVIEMCLRQVSTDGSSSSVAATQLSPDQIDHSGRAPLHHAAALGNVASCRALLDAGASLTLKDRGGRTPAQAAADAGFKDTLMLFINSGRVDATQRDFEDRDLAHWAATIDCVDVMMAVERLPGARLDRPDRHGKRPIDIAYICKCRNVGLYLASRQPHLDTYSWASLYSSPTVVGDKEPDRDAAGGLGRHFISGTNREEYEEIQRKYHFEDWGLVWCGPSKGDDTDWKMQYEEERLRVVARLEREAAGQEE</sequence>
<dbReference type="PANTHER" id="PTHR24173">
    <property type="entry name" value="ANKYRIN REPEAT CONTAINING"/>
    <property type="match status" value="1"/>
</dbReference>
<gene>
    <name evidence="4" type="ORF">MAPG_09375</name>
</gene>
<dbReference type="InterPro" id="IPR002110">
    <property type="entry name" value="Ankyrin_rpt"/>
</dbReference>
<dbReference type="PRINTS" id="PR01415">
    <property type="entry name" value="ANKYRIN"/>
</dbReference>
<dbReference type="SUPFAM" id="SSF48403">
    <property type="entry name" value="Ankyrin repeat"/>
    <property type="match status" value="1"/>
</dbReference>
<feature type="repeat" description="ANK" evidence="3">
    <location>
        <begin position="217"/>
        <end position="241"/>
    </location>
</feature>
<evidence type="ECO:0000256" key="2">
    <source>
        <dbReference type="ARBA" id="ARBA00023043"/>
    </source>
</evidence>
<dbReference type="PANTHER" id="PTHR24173:SF74">
    <property type="entry name" value="ANKYRIN REPEAT DOMAIN-CONTAINING PROTEIN 16"/>
    <property type="match status" value="1"/>
</dbReference>
<dbReference type="PROSITE" id="PS50088">
    <property type="entry name" value="ANK_REPEAT"/>
    <property type="match status" value="2"/>
</dbReference>
<feature type="repeat" description="ANK" evidence="3">
    <location>
        <begin position="366"/>
        <end position="398"/>
    </location>
</feature>
<dbReference type="PROSITE" id="PS50297">
    <property type="entry name" value="ANK_REP_REGION"/>
    <property type="match status" value="2"/>
</dbReference>
<organism evidence="5 6">
    <name type="scientific">Magnaporthiopsis poae (strain ATCC 64411 / 73-15)</name>
    <name type="common">Kentucky bluegrass fungus</name>
    <name type="synonym">Magnaporthe poae</name>
    <dbReference type="NCBI Taxonomy" id="644358"/>
    <lineage>
        <taxon>Eukaryota</taxon>
        <taxon>Fungi</taxon>
        <taxon>Dikarya</taxon>
        <taxon>Ascomycota</taxon>
        <taxon>Pezizomycotina</taxon>
        <taxon>Sordariomycetes</taxon>
        <taxon>Sordariomycetidae</taxon>
        <taxon>Magnaporthales</taxon>
        <taxon>Magnaporthaceae</taxon>
        <taxon>Magnaporthiopsis</taxon>
    </lineage>
</organism>
<reference evidence="4" key="2">
    <citation type="submission" date="2010-05" db="EMBL/GenBank/DDBJ databases">
        <title>The Genome Sequence of Magnaporthe poae strain ATCC 64411.</title>
        <authorList>
            <consortium name="The Broad Institute Genome Sequencing Platform"/>
            <consortium name="Broad Institute Genome Sequencing Center for Infectious Disease"/>
            <person name="Ma L.-J."/>
            <person name="Dead R."/>
            <person name="Young S."/>
            <person name="Zeng Q."/>
            <person name="Koehrsen M."/>
            <person name="Alvarado L."/>
            <person name="Berlin A."/>
            <person name="Chapman S.B."/>
            <person name="Chen Z."/>
            <person name="Freedman E."/>
            <person name="Gellesch M."/>
            <person name="Goldberg J."/>
            <person name="Griggs A."/>
            <person name="Gujja S."/>
            <person name="Heilman E.R."/>
            <person name="Heiman D."/>
            <person name="Hepburn T."/>
            <person name="Howarth C."/>
            <person name="Jen D."/>
            <person name="Larson L."/>
            <person name="Mehta T."/>
            <person name="Neiman D."/>
            <person name="Pearson M."/>
            <person name="Roberts A."/>
            <person name="Saif S."/>
            <person name="Shea T."/>
            <person name="Shenoy N."/>
            <person name="Sisk P."/>
            <person name="Stolte C."/>
            <person name="Sykes S."/>
            <person name="Walk T."/>
            <person name="White J."/>
            <person name="Yandava C."/>
            <person name="Haas B."/>
            <person name="Nusbaum C."/>
            <person name="Birren B."/>
        </authorList>
    </citation>
    <scope>NUCLEOTIDE SEQUENCE</scope>
    <source>
        <strain evidence="4">ATCC 64411</strain>
    </source>
</reference>
<evidence type="ECO:0000313" key="6">
    <source>
        <dbReference type="Proteomes" id="UP000011715"/>
    </source>
</evidence>